<keyword evidence="2" id="KW-1185">Reference proteome</keyword>
<dbReference type="Proteomes" id="UP001177021">
    <property type="component" value="Unassembled WGS sequence"/>
</dbReference>
<evidence type="ECO:0000313" key="2">
    <source>
        <dbReference type="Proteomes" id="UP001177021"/>
    </source>
</evidence>
<gene>
    <name evidence="1" type="ORF">MILVUS5_LOCUS35718</name>
</gene>
<proteinExistence type="predicted"/>
<name>A0ACB0LR80_TRIPR</name>
<dbReference type="EMBL" id="CASHSV030000615">
    <property type="protein sequence ID" value="CAJ2672004.1"/>
    <property type="molecule type" value="Genomic_DNA"/>
</dbReference>
<comment type="caution">
    <text evidence="1">The sequence shown here is derived from an EMBL/GenBank/DDBJ whole genome shotgun (WGS) entry which is preliminary data.</text>
</comment>
<organism evidence="1 2">
    <name type="scientific">Trifolium pratense</name>
    <name type="common">Red clover</name>
    <dbReference type="NCBI Taxonomy" id="57577"/>
    <lineage>
        <taxon>Eukaryota</taxon>
        <taxon>Viridiplantae</taxon>
        <taxon>Streptophyta</taxon>
        <taxon>Embryophyta</taxon>
        <taxon>Tracheophyta</taxon>
        <taxon>Spermatophyta</taxon>
        <taxon>Magnoliopsida</taxon>
        <taxon>eudicotyledons</taxon>
        <taxon>Gunneridae</taxon>
        <taxon>Pentapetalae</taxon>
        <taxon>rosids</taxon>
        <taxon>fabids</taxon>
        <taxon>Fabales</taxon>
        <taxon>Fabaceae</taxon>
        <taxon>Papilionoideae</taxon>
        <taxon>50 kb inversion clade</taxon>
        <taxon>NPAAA clade</taxon>
        <taxon>Hologalegina</taxon>
        <taxon>IRL clade</taxon>
        <taxon>Trifolieae</taxon>
        <taxon>Trifolium</taxon>
    </lineage>
</organism>
<protein>
    <submittedName>
        <fullName evidence="1">Uncharacterized protein</fullName>
    </submittedName>
</protein>
<reference evidence="1" key="1">
    <citation type="submission" date="2023-10" db="EMBL/GenBank/DDBJ databases">
        <authorList>
            <person name="Rodriguez Cubillos JULIANA M."/>
            <person name="De Vega J."/>
        </authorList>
    </citation>
    <scope>NUCLEOTIDE SEQUENCE</scope>
</reference>
<sequence length="296" mass="33625">MELLKWVNFFTPGNSKGRYLGMWYKKLTPLTVLWVANRETPVHNNSGVLKLNENGVLVILNGKNNTVWSSNISNKEASSWYGHTVPPLSVELLEDFYIFTKTLDLKIIHRDMKTSNILLDAHMNPKISDFGLARTFRGDQVEAKTKKKMVGTYGYMPPEYAVHGRYSMKSDVFSFGVIVLEIISGNKIKRFYDSEYSLNLLGHAWRLWIENMPMELLDTHLLDMCISSEVIRCIHVGLLCVQQKPGDRPDMFSVILMFNGEKLLAQPKAPGFYTGNGSIETSRSSNQMSITNFGGR</sequence>
<accession>A0ACB0LR80</accession>
<evidence type="ECO:0000313" key="1">
    <source>
        <dbReference type="EMBL" id="CAJ2672004.1"/>
    </source>
</evidence>